<protein>
    <submittedName>
        <fullName evidence="2">Uncharacterized protein</fullName>
    </submittedName>
</protein>
<gene>
    <name evidence="2" type="ORF">F3K02_18510</name>
</gene>
<name>A0A7Y8GZS6_9BURK</name>
<reference evidence="2 3" key="1">
    <citation type="submission" date="2019-09" db="EMBL/GenBank/DDBJ databases">
        <title>Hydrogenophaga aromatica sp. nov., isolated from a para-xylene-degrading enrichment culture.</title>
        <authorList>
            <person name="Tancsics A."/>
            <person name="Banerjee S."/>
        </authorList>
    </citation>
    <scope>NUCLEOTIDE SEQUENCE [LARGE SCALE GENOMIC DNA]</scope>
    <source>
        <strain evidence="2 3">D2P1</strain>
    </source>
</reference>
<evidence type="ECO:0000313" key="2">
    <source>
        <dbReference type="EMBL" id="NWF47229.1"/>
    </source>
</evidence>
<dbReference type="EMBL" id="VYGV01000016">
    <property type="protein sequence ID" value="NWF47229.1"/>
    <property type="molecule type" value="Genomic_DNA"/>
</dbReference>
<dbReference type="AlphaFoldDB" id="A0A7Y8GZS6"/>
<keyword evidence="1" id="KW-0732">Signal</keyword>
<proteinExistence type="predicted"/>
<dbReference type="Proteomes" id="UP000545507">
    <property type="component" value="Unassembled WGS sequence"/>
</dbReference>
<feature type="chain" id="PRO_5031420668" evidence="1">
    <location>
        <begin position="24"/>
        <end position="60"/>
    </location>
</feature>
<sequence length="60" mass="5772">MSSLSSRLSLSLAAAVVTTAALGGCAMACRACGGAKCGTSKMMPKCGACKAKCGACAPKK</sequence>
<feature type="signal peptide" evidence="1">
    <location>
        <begin position="1"/>
        <end position="23"/>
    </location>
</feature>
<organism evidence="2 3">
    <name type="scientific">Hydrogenophaga aromaticivorans</name>
    <dbReference type="NCBI Taxonomy" id="2610898"/>
    <lineage>
        <taxon>Bacteria</taxon>
        <taxon>Pseudomonadati</taxon>
        <taxon>Pseudomonadota</taxon>
        <taxon>Betaproteobacteria</taxon>
        <taxon>Burkholderiales</taxon>
        <taxon>Comamonadaceae</taxon>
        <taxon>Hydrogenophaga</taxon>
    </lineage>
</organism>
<keyword evidence="3" id="KW-1185">Reference proteome</keyword>
<evidence type="ECO:0000313" key="3">
    <source>
        <dbReference type="Proteomes" id="UP000545507"/>
    </source>
</evidence>
<comment type="caution">
    <text evidence="2">The sequence shown here is derived from an EMBL/GenBank/DDBJ whole genome shotgun (WGS) entry which is preliminary data.</text>
</comment>
<evidence type="ECO:0000256" key="1">
    <source>
        <dbReference type="SAM" id="SignalP"/>
    </source>
</evidence>
<accession>A0A7Y8GZS6</accession>
<dbReference type="RefSeq" id="WP_177137114.1">
    <property type="nucleotide sequence ID" value="NZ_VYGV01000016.1"/>
</dbReference>
<dbReference type="PROSITE" id="PS51257">
    <property type="entry name" value="PROKAR_LIPOPROTEIN"/>
    <property type="match status" value="1"/>
</dbReference>